<evidence type="ECO:0000313" key="3">
    <source>
        <dbReference type="EMBL" id="ALN58189.1"/>
    </source>
</evidence>
<proteinExistence type="predicted"/>
<feature type="transmembrane region" description="Helical" evidence="1">
    <location>
        <begin position="142"/>
        <end position="158"/>
    </location>
</feature>
<dbReference type="Pfam" id="PF02517">
    <property type="entry name" value="Rce1-like"/>
    <property type="match status" value="1"/>
</dbReference>
<reference evidence="3 4" key="1">
    <citation type="submission" date="2015-11" db="EMBL/GenBank/DDBJ databases">
        <title>Genome sequences of Lysobacter enzymogenes strain C3 and Lysobacter antibioticus ATCC 29479.</title>
        <authorList>
            <person name="Kobayashi D.Y."/>
        </authorList>
    </citation>
    <scope>NUCLEOTIDE SEQUENCE [LARGE SCALE GENOMIC DNA]</scope>
    <source>
        <strain evidence="3 4">C3</strain>
    </source>
</reference>
<keyword evidence="1" id="KW-1133">Transmembrane helix</keyword>
<dbReference type="KEGG" id="lez:GLE_2841"/>
<evidence type="ECO:0000256" key="1">
    <source>
        <dbReference type="SAM" id="Phobius"/>
    </source>
</evidence>
<feature type="transmembrane region" description="Helical" evidence="1">
    <location>
        <begin position="98"/>
        <end position="119"/>
    </location>
</feature>
<evidence type="ECO:0000259" key="2">
    <source>
        <dbReference type="Pfam" id="PF02517"/>
    </source>
</evidence>
<feature type="transmembrane region" description="Helical" evidence="1">
    <location>
        <begin position="6"/>
        <end position="24"/>
    </location>
</feature>
<protein>
    <submittedName>
        <fullName evidence="3">CAAX amino protease family</fullName>
    </submittedName>
</protein>
<feature type="transmembrane region" description="Helical" evidence="1">
    <location>
        <begin position="69"/>
        <end position="91"/>
    </location>
</feature>
<feature type="transmembrane region" description="Helical" evidence="1">
    <location>
        <begin position="167"/>
        <end position="185"/>
    </location>
</feature>
<dbReference type="EMBL" id="CP013140">
    <property type="protein sequence ID" value="ALN58189.1"/>
    <property type="molecule type" value="Genomic_DNA"/>
</dbReference>
<keyword evidence="3" id="KW-0645">Protease</keyword>
<accession>A0A0S2DIH8</accession>
<dbReference type="InterPro" id="IPR003675">
    <property type="entry name" value="Rce1/LyrA-like_dom"/>
</dbReference>
<dbReference type="GO" id="GO:0006508">
    <property type="term" value="P:proteolysis"/>
    <property type="evidence" value="ECO:0007669"/>
    <property type="project" value="UniProtKB-KW"/>
</dbReference>
<dbReference type="STRING" id="69.GLE_2841"/>
<feature type="transmembrane region" description="Helical" evidence="1">
    <location>
        <begin position="36"/>
        <end position="63"/>
    </location>
</feature>
<feature type="domain" description="CAAX prenyl protease 2/Lysostaphin resistance protein A-like" evidence="2">
    <location>
        <begin position="130"/>
        <end position="231"/>
    </location>
</feature>
<name>A0A0S2DIH8_LYSEN</name>
<gene>
    <name evidence="3" type="ORF">GLE_2841</name>
</gene>
<keyword evidence="1" id="KW-0812">Transmembrane</keyword>
<dbReference type="PATRIC" id="fig|69.6.peg.2799"/>
<organism evidence="3 4">
    <name type="scientific">Lysobacter enzymogenes</name>
    <dbReference type="NCBI Taxonomy" id="69"/>
    <lineage>
        <taxon>Bacteria</taxon>
        <taxon>Pseudomonadati</taxon>
        <taxon>Pseudomonadota</taxon>
        <taxon>Gammaproteobacteria</taxon>
        <taxon>Lysobacterales</taxon>
        <taxon>Lysobacteraceae</taxon>
        <taxon>Lysobacter</taxon>
    </lineage>
</organism>
<dbReference type="Proteomes" id="UP000061569">
    <property type="component" value="Chromosome"/>
</dbReference>
<sequence>MDAAIFSLSFAVAAFVVFALCKPFDRRLTLAAGALFALYLGLDDLVTGLASSVPALAVVGGAWNWSGKLYSLALAALVALALGIKPAALGLTLRQRHLGTSLAVLGLFVVWGLGLGLWFKPGVADAETLAFQVSMPGLAEELAYRGIAPALLLGWIGGREPRQEERMPWAAIVATAVLFGLWHGLGYARGAYSFDPISALFPFIGSLAGGWLRFRSGSLLFPLLIHSVANLAFHLSAHLDAYLGGG</sequence>
<dbReference type="AlphaFoldDB" id="A0A0S2DIH8"/>
<feature type="transmembrane region" description="Helical" evidence="1">
    <location>
        <begin position="219"/>
        <end position="237"/>
    </location>
</feature>
<keyword evidence="3" id="KW-0378">Hydrolase</keyword>
<dbReference type="GO" id="GO:0004175">
    <property type="term" value="F:endopeptidase activity"/>
    <property type="evidence" value="ECO:0007669"/>
    <property type="project" value="UniProtKB-ARBA"/>
</dbReference>
<keyword evidence="1" id="KW-0472">Membrane</keyword>
<evidence type="ECO:0000313" key="4">
    <source>
        <dbReference type="Proteomes" id="UP000061569"/>
    </source>
</evidence>
<dbReference type="GO" id="GO:0080120">
    <property type="term" value="P:CAAX-box protein maturation"/>
    <property type="evidence" value="ECO:0007669"/>
    <property type="project" value="UniProtKB-ARBA"/>
</dbReference>